<dbReference type="AlphaFoldDB" id="A0A4R1H8V8"/>
<feature type="signal peptide" evidence="2">
    <location>
        <begin position="1"/>
        <end position="20"/>
    </location>
</feature>
<protein>
    <submittedName>
        <fullName evidence="4">Type II/III secretion system protein</fullName>
    </submittedName>
</protein>
<dbReference type="GO" id="GO:0009306">
    <property type="term" value="P:protein secretion"/>
    <property type="evidence" value="ECO:0007669"/>
    <property type="project" value="InterPro"/>
</dbReference>
<accession>A0A4R1H8V8</accession>
<keyword evidence="2" id="KW-0732">Signal</keyword>
<feature type="domain" description="Type II/III secretion system secretin-like" evidence="3">
    <location>
        <begin position="154"/>
        <end position="253"/>
    </location>
</feature>
<dbReference type="InterPro" id="IPR004846">
    <property type="entry name" value="T2SS/T3SS_dom"/>
</dbReference>
<evidence type="ECO:0000313" key="4">
    <source>
        <dbReference type="EMBL" id="TCK18277.1"/>
    </source>
</evidence>
<dbReference type="Pfam" id="PF00263">
    <property type="entry name" value="Secretin"/>
    <property type="match status" value="1"/>
</dbReference>
<feature type="chain" id="PRO_5020644624" evidence="2">
    <location>
        <begin position="21"/>
        <end position="283"/>
    </location>
</feature>
<sequence length="283" mass="30596">MKAPFFIALLFVFNSVLVSASELDIIDLHNRPAGEIIPLIKPMLNADESVTGRGFQLILKADATRQAQIRELVSKLDRAAAQLMISVFQGSERDLQALGAAAGIHYRDSNADIQLGSSSTAPGGASATLQGNRTTATGRIYGTRAHLQDNPIHRLRIMEGTAGYIETGQSIPYFSGQVYQRNGQSIVESSVDYKDVTSGFYVRPRVSGERVILDISPHRDALDPGGAINTRSATTTISGRLGEWIPLGGTTGELKRGAAQPGKYYSTQDRHSESIWIKADPVQ</sequence>
<gene>
    <name evidence="4" type="ORF">DFR30_1553</name>
</gene>
<evidence type="ECO:0000313" key="5">
    <source>
        <dbReference type="Proteomes" id="UP000295707"/>
    </source>
</evidence>
<name>A0A4R1H8V8_9GAMM</name>
<reference evidence="4 5" key="1">
    <citation type="submission" date="2019-03" db="EMBL/GenBank/DDBJ databases">
        <title>Genomic Encyclopedia of Type Strains, Phase IV (KMG-IV): sequencing the most valuable type-strain genomes for metagenomic binning, comparative biology and taxonomic classification.</title>
        <authorList>
            <person name="Goeker M."/>
        </authorList>
    </citation>
    <scope>NUCLEOTIDE SEQUENCE [LARGE SCALE GENOMIC DNA]</scope>
    <source>
        <strain evidence="4 5">DSM 19610</strain>
    </source>
</reference>
<proteinExistence type="inferred from homology"/>
<evidence type="ECO:0000256" key="1">
    <source>
        <dbReference type="RuleBase" id="RU004003"/>
    </source>
</evidence>
<evidence type="ECO:0000256" key="2">
    <source>
        <dbReference type="SAM" id="SignalP"/>
    </source>
</evidence>
<comment type="similarity">
    <text evidence="1">Belongs to the bacterial secretin family.</text>
</comment>
<dbReference type="OrthoDB" id="5608150at2"/>
<organism evidence="4 5">
    <name type="scientific">Thiogranum longum</name>
    <dbReference type="NCBI Taxonomy" id="1537524"/>
    <lineage>
        <taxon>Bacteria</taxon>
        <taxon>Pseudomonadati</taxon>
        <taxon>Pseudomonadota</taxon>
        <taxon>Gammaproteobacteria</taxon>
        <taxon>Chromatiales</taxon>
        <taxon>Ectothiorhodospiraceae</taxon>
        <taxon>Thiogranum</taxon>
    </lineage>
</organism>
<dbReference type="RefSeq" id="WP_132972094.1">
    <property type="nucleotide sequence ID" value="NZ_SMFX01000001.1"/>
</dbReference>
<dbReference type="Proteomes" id="UP000295707">
    <property type="component" value="Unassembled WGS sequence"/>
</dbReference>
<evidence type="ECO:0000259" key="3">
    <source>
        <dbReference type="Pfam" id="PF00263"/>
    </source>
</evidence>
<comment type="caution">
    <text evidence="4">The sequence shown here is derived from an EMBL/GenBank/DDBJ whole genome shotgun (WGS) entry which is preliminary data.</text>
</comment>
<keyword evidence="5" id="KW-1185">Reference proteome</keyword>
<dbReference type="EMBL" id="SMFX01000001">
    <property type="protein sequence ID" value="TCK18277.1"/>
    <property type="molecule type" value="Genomic_DNA"/>
</dbReference>